<dbReference type="PANTHER" id="PTHR42093:SF1">
    <property type="match status" value="1"/>
</dbReference>
<reference evidence="1 2" key="1">
    <citation type="journal article" date="2023" name="IMA Fungus">
        <title>Comparative genomic study of the Penicillium genus elucidates a diverse pangenome and 15 lateral gene transfer events.</title>
        <authorList>
            <person name="Petersen C."/>
            <person name="Sorensen T."/>
            <person name="Nielsen M.R."/>
            <person name="Sondergaard T.E."/>
            <person name="Sorensen J.L."/>
            <person name="Fitzpatrick D.A."/>
            <person name="Frisvad J.C."/>
            <person name="Nielsen K.L."/>
        </authorList>
    </citation>
    <scope>NUCLEOTIDE SEQUENCE [LARGE SCALE GENOMIC DNA]</scope>
    <source>
        <strain evidence="1 2">IBT 29057</strain>
    </source>
</reference>
<dbReference type="EMBL" id="JAQJAC010000001">
    <property type="protein sequence ID" value="KAJ5599183.1"/>
    <property type="molecule type" value="Genomic_DNA"/>
</dbReference>
<evidence type="ECO:0000313" key="2">
    <source>
        <dbReference type="Proteomes" id="UP001216150"/>
    </source>
</evidence>
<name>A0AAD6E1T6_9EURO</name>
<evidence type="ECO:0000313" key="1">
    <source>
        <dbReference type="EMBL" id="KAJ5599183.1"/>
    </source>
</evidence>
<proteinExistence type="predicted"/>
<protein>
    <submittedName>
        <fullName evidence="1">Uncharacterized protein</fullName>
    </submittedName>
</protein>
<dbReference type="InterPro" id="IPR056539">
    <property type="entry name" value="NuiA-like"/>
</dbReference>
<gene>
    <name evidence="1" type="ORF">N7450_000250</name>
</gene>
<dbReference type="AlphaFoldDB" id="A0AAD6E1T6"/>
<accession>A0AAD6E1T6</accession>
<comment type="caution">
    <text evidence="1">The sequence shown here is derived from an EMBL/GenBank/DDBJ whole genome shotgun (WGS) entry which is preliminary data.</text>
</comment>
<dbReference type="Pfam" id="PF23151">
    <property type="entry name" value="NuiA_2"/>
    <property type="match status" value="1"/>
</dbReference>
<dbReference type="Proteomes" id="UP001216150">
    <property type="component" value="Unassembled WGS sequence"/>
</dbReference>
<organism evidence="1 2">
    <name type="scientific">Penicillium hetheringtonii</name>
    <dbReference type="NCBI Taxonomy" id="911720"/>
    <lineage>
        <taxon>Eukaryota</taxon>
        <taxon>Fungi</taxon>
        <taxon>Dikarya</taxon>
        <taxon>Ascomycota</taxon>
        <taxon>Pezizomycotina</taxon>
        <taxon>Eurotiomycetes</taxon>
        <taxon>Eurotiomycetidae</taxon>
        <taxon>Eurotiales</taxon>
        <taxon>Aspergillaceae</taxon>
        <taxon>Penicillium</taxon>
    </lineage>
</organism>
<keyword evidence="2" id="KW-1185">Reference proteome</keyword>
<sequence length="254" mass="28007">MHCVIPLFSPKALQARQARHVYFSSLKTLIISPSISHQRIPLHRQLSYATRFTKPQVLNQAHRTTTSPTIPTKSPAVLSHASLSLSPSHFSTKTPIMSDDAYMSFLDKANADLNAGLKTQQGTEPNRTETSVDSYYISDTDEPFEPVSLSWKGAKQGIWPSPDQLSGLISPNSDLSQDISTLTPSSFDPNNQYSSVFHAVRSAAVESDENGDQSAVEVKVYRVELSSTTLEYWLLALDVVEERIVGLRAKAVES</sequence>
<dbReference type="PANTHER" id="PTHR42093">
    <property type="match status" value="1"/>
</dbReference>